<sequence length="91" mass="10452">MVVGFWFLNPLRSGPVSLVLNFVLLTVVRCDSPRLERVKECFVYNWDERGLGGEGVWQTNEMSPRVISWKLCIPLFGCVFKFWTKGPLKAS</sequence>
<name>A0A6J5TYX0_PRUAR</name>
<gene>
    <name evidence="2" type="ORF">CURHAP_LOCUS11398</name>
</gene>
<feature type="chain" id="PRO_5026872371" description="Secreted protein" evidence="1">
    <location>
        <begin position="31"/>
        <end position="91"/>
    </location>
</feature>
<evidence type="ECO:0008006" key="4">
    <source>
        <dbReference type="Google" id="ProtNLM"/>
    </source>
</evidence>
<evidence type="ECO:0000313" key="3">
    <source>
        <dbReference type="Proteomes" id="UP000507222"/>
    </source>
</evidence>
<dbReference type="EMBL" id="CAEKDK010000002">
    <property type="protein sequence ID" value="CAB4268225.1"/>
    <property type="molecule type" value="Genomic_DNA"/>
</dbReference>
<reference evidence="2 3" key="1">
    <citation type="submission" date="2020-05" db="EMBL/GenBank/DDBJ databases">
        <authorList>
            <person name="Campoy J."/>
            <person name="Schneeberger K."/>
            <person name="Spophaly S."/>
        </authorList>
    </citation>
    <scope>NUCLEOTIDE SEQUENCE [LARGE SCALE GENOMIC DNA]</scope>
    <source>
        <strain evidence="2">PruArmRojPasFocal</strain>
    </source>
</reference>
<evidence type="ECO:0000256" key="1">
    <source>
        <dbReference type="SAM" id="SignalP"/>
    </source>
</evidence>
<proteinExistence type="predicted"/>
<dbReference type="AlphaFoldDB" id="A0A6J5TYX0"/>
<feature type="signal peptide" evidence="1">
    <location>
        <begin position="1"/>
        <end position="30"/>
    </location>
</feature>
<keyword evidence="1" id="KW-0732">Signal</keyword>
<protein>
    <recommendedName>
        <fullName evidence="4">Secreted protein</fullName>
    </recommendedName>
</protein>
<dbReference type="Proteomes" id="UP000507222">
    <property type="component" value="Unassembled WGS sequence"/>
</dbReference>
<accession>A0A6J5TYX0</accession>
<evidence type="ECO:0000313" key="2">
    <source>
        <dbReference type="EMBL" id="CAB4268225.1"/>
    </source>
</evidence>
<organism evidence="2 3">
    <name type="scientific">Prunus armeniaca</name>
    <name type="common">Apricot</name>
    <name type="synonym">Armeniaca vulgaris</name>
    <dbReference type="NCBI Taxonomy" id="36596"/>
    <lineage>
        <taxon>Eukaryota</taxon>
        <taxon>Viridiplantae</taxon>
        <taxon>Streptophyta</taxon>
        <taxon>Embryophyta</taxon>
        <taxon>Tracheophyta</taxon>
        <taxon>Spermatophyta</taxon>
        <taxon>Magnoliopsida</taxon>
        <taxon>eudicotyledons</taxon>
        <taxon>Gunneridae</taxon>
        <taxon>Pentapetalae</taxon>
        <taxon>rosids</taxon>
        <taxon>fabids</taxon>
        <taxon>Rosales</taxon>
        <taxon>Rosaceae</taxon>
        <taxon>Amygdaloideae</taxon>
        <taxon>Amygdaleae</taxon>
        <taxon>Prunus</taxon>
    </lineage>
</organism>